<accession>A0A3S5AW48</accession>
<dbReference type="EMBL" id="CAAALY010000054">
    <property type="protein sequence ID" value="VEL06581.1"/>
    <property type="molecule type" value="Genomic_DNA"/>
</dbReference>
<proteinExistence type="predicted"/>
<feature type="compositionally biased region" description="Polar residues" evidence="1">
    <location>
        <begin position="80"/>
        <end position="89"/>
    </location>
</feature>
<organism evidence="2 3">
    <name type="scientific">Protopolystoma xenopodis</name>
    <dbReference type="NCBI Taxonomy" id="117903"/>
    <lineage>
        <taxon>Eukaryota</taxon>
        <taxon>Metazoa</taxon>
        <taxon>Spiralia</taxon>
        <taxon>Lophotrochozoa</taxon>
        <taxon>Platyhelminthes</taxon>
        <taxon>Monogenea</taxon>
        <taxon>Polyopisthocotylea</taxon>
        <taxon>Polystomatidea</taxon>
        <taxon>Polystomatidae</taxon>
        <taxon>Protopolystoma</taxon>
    </lineage>
</organism>
<dbReference type="Proteomes" id="UP000784294">
    <property type="component" value="Unassembled WGS sequence"/>
</dbReference>
<comment type="caution">
    <text evidence="2">The sequence shown here is derived from an EMBL/GenBank/DDBJ whole genome shotgun (WGS) entry which is preliminary data.</text>
</comment>
<gene>
    <name evidence="2" type="ORF">PXEA_LOCUS21</name>
</gene>
<feature type="region of interest" description="Disordered" evidence="1">
    <location>
        <begin position="65"/>
        <end position="89"/>
    </location>
</feature>
<name>A0A3S5AW48_9PLAT</name>
<dbReference type="AlphaFoldDB" id="A0A3S5AW48"/>
<evidence type="ECO:0000313" key="2">
    <source>
        <dbReference type="EMBL" id="VEL06581.1"/>
    </source>
</evidence>
<keyword evidence="3" id="KW-1185">Reference proteome</keyword>
<protein>
    <submittedName>
        <fullName evidence="2">Uncharacterized protein</fullName>
    </submittedName>
</protein>
<reference evidence="2" key="1">
    <citation type="submission" date="2018-11" db="EMBL/GenBank/DDBJ databases">
        <authorList>
            <consortium name="Pathogen Informatics"/>
        </authorList>
    </citation>
    <scope>NUCLEOTIDE SEQUENCE</scope>
</reference>
<sequence length="102" mass="11403">MEALFSKLLGTDLRFENNQEQEYGELFSQEDELTIIDPNSNSLIPTTPLFPTDRVGQEHGKIITTPAQSDDVISAPDSAFSETEISPHSSNCAWNFESQINR</sequence>
<evidence type="ECO:0000256" key="1">
    <source>
        <dbReference type="SAM" id="MobiDB-lite"/>
    </source>
</evidence>
<evidence type="ECO:0000313" key="3">
    <source>
        <dbReference type="Proteomes" id="UP000784294"/>
    </source>
</evidence>